<evidence type="ECO:0000259" key="2">
    <source>
        <dbReference type="Pfam" id="PF13280"/>
    </source>
</evidence>
<dbReference type="AlphaFoldDB" id="A0A7G9S143"/>
<evidence type="ECO:0000313" key="4">
    <source>
        <dbReference type="Proteomes" id="UP000515928"/>
    </source>
</evidence>
<dbReference type="Pfam" id="PF13280">
    <property type="entry name" value="WYL"/>
    <property type="match status" value="1"/>
</dbReference>
<dbReference type="Pfam" id="PF08279">
    <property type="entry name" value="HTH_11"/>
    <property type="match status" value="1"/>
</dbReference>
<dbReference type="RefSeq" id="WP_187534767.1">
    <property type="nucleotide sequence ID" value="NZ_CBCSHU010000003.1"/>
</dbReference>
<dbReference type="PANTHER" id="PTHR34580">
    <property type="match status" value="1"/>
</dbReference>
<dbReference type="SUPFAM" id="SSF46785">
    <property type="entry name" value="Winged helix' DNA-binding domain"/>
    <property type="match status" value="1"/>
</dbReference>
<organism evidence="3 4">
    <name type="scientific">Erysipelothrix inopinata</name>
    <dbReference type="NCBI Taxonomy" id="225084"/>
    <lineage>
        <taxon>Bacteria</taxon>
        <taxon>Bacillati</taxon>
        <taxon>Bacillota</taxon>
        <taxon>Erysipelotrichia</taxon>
        <taxon>Erysipelotrichales</taxon>
        <taxon>Erysipelotrichaceae</taxon>
        <taxon>Erysipelothrix</taxon>
    </lineage>
</organism>
<sequence length="310" mass="36338">MNKSERLNDMLFYLRDKRYFNLSDLMSHYRISKSTALRDISSLELMGLPIYSNLGRYGNYIVDHDHVLTPVIFNNQEIMALYFSMNALQNYESTPFQVEFKHIKTKFKDSIPSSLQTSLSKMENSLSISNYSQVGANPMLPKLFDLMINQTVVHLKYGNNDESRTVQFYEISSSLGHWYISAFDISKQAFRVFRCDRIKSVTPSVNMNGEEIEVLISRAGQFHLSERPYFFSVEVQEAGHDIFNKEHYPNMEWVSREDDFYIEGIYNSSEIKFLARYFLQYGTLVKRIKPNELAEEVLILLDELVHHFNK</sequence>
<dbReference type="PROSITE" id="PS52050">
    <property type="entry name" value="WYL"/>
    <property type="match status" value="1"/>
</dbReference>
<proteinExistence type="predicted"/>
<dbReference type="InterPro" id="IPR026881">
    <property type="entry name" value="WYL_dom"/>
</dbReference>
<dbReference type="InterPro" id="IPR013196">
    <property type="entry name" value="HTH_11"/>
</dbReference>
<keyword evidence="4" id="KW-1185">Reference proteome</keyword>
<dbReference type="Gene3D" id="1.10.10.10">
    <property type="entry name" value="Winged helix-like DNA-binding domain superfamily/Winged helix DNA-binding domain"/>
    <property type="match status" value="1"/>
</dbReference>
<gene>
    <name evidence="3" type="ORF">H9L01_04225</name>
</gene>
<dbReference type="InterPro" id="IPR036388">
    <property type="entry name" value="WH-like_DNA-bd_sf"/>
</dbReference>
<dbReference type="KEGG" id="eio:H9L01_04225"/>
<dbReference type="InterPro" id="IPR051534">
    <property type="entry name" value="CBASS_pafABC_assoc_protein"/>
</dbReference>
<feature type="domain" description="Helix-turn-helix type 11" evidence="1">
    <location>
        <begin position="6"/>
        <end position="56"/>
    </location>
</feature>
<dbReference type="InterPro" id="IPR036390">
    <property type="entry name" value="WH_DNA-bd_sf"/>
</dbReference>
<evidence type="ECO:0000259" key="1">
    <source>
        <dbReference type="Pfam" id="PF08279"/>
    </source>
</evidence>
<name>A0A7G9S143_9FIRM</name>
<dbReference type="PANTHER" id="PTHR34580:SF9">
    <property type="entry name" value="SLL5097 PROTEIN"/>
    <property type="match status" value="1"/>
</dbReference>
<evidence type="ECO:0000313" key="3">
    <source>
        <dbReference type="EMBL" id="QNN61568.1"/>
    </source>
</evidence>
<feature type="domain" description="WYL" evidence="2">
    <location>
        <begin position="140"/>
        <end position="202"/>
    </location>
</feature>
<dbReference type="EMBL" id="CP060715">
    <property type="protein sequence ID" value="QNN61568.1"/>
    <property type="molecule type" value="Genomic_DNA"/>
</dbReference>
<dbReference type="Proteomes" id="UP000515928">
    <property type="component" value="Chromosome"/>
</dbReference>
<reference evidence="3 4" key="1">
    <citation type="submission" date="2020-08" db="EMBL/GenBank/DDBJ databases">
        <title>Genome sequence of Erysipelothrix inopinata DSM 15511T.</title>
        <authorList>
            <person name="Hyun D.-W."/>
            <person name="Bae J.-W."/>
        </authorList>
    </citation>
    <scope>NUCLEOTIDE SEQUENCE [LARGE SCALE GENOMIC DNA]</scope>
    <source>
        <strain evidence="3 4">DSM 15511</strain>
    </source>
</reference>
<accession>A0A7G9S143</accession>
<protein>
    <submittedName>
        <fullName evidence="3">WYL domain-containing protein</fullName>
    </submittedName>
</protein>